<gene>
    <name evidence="1" type="ORF">KL86PLE_130477</name>
</gene>
<name>A0A212LBZ3_9HYPH</name>
<accession>A0A212LBZ3</accession>
<dbReference type="AlphaFoldDB" id="A0A212LBZ3"/>
<sequence>MRPTPETEPAFRVARSDFTWLGLLVQEHSANASCHQRTNS</sequence>
<reference evidence="1" key="1">
    <citation type="submission" date="2016-08" db="EMBL/GenBank/DDBJ databases">
        <authorList>
            <person name="Seilhamer J.J."/>
        </authorList>
    </citation>
    <scope>NUCLEOTIDE SEQUENCE</scope>
    <source>
        <strain evidence="1">86</strain>
    </source>
</reference>
<protein>
    <submittedName>
        <fullName evidence="1">Uncharacterized protein</fullName>
    </submittedName>
</protein>
<dbReference type="EMBL" id="FMJD01000005">
    <property type="protein sequence ID" value="SCM75076.1"/>
    <property type="molecule type" value="Genomic_DNA"/>
</dbReference>
<organism evidence="1">
    <name type="scientific">uncultured Pleomorphomonas sp</name>
    <dbReference type="NCBI Taxonomy" id="442121"/>
    <lineage>
        <taxon>Bacteria</taxon>
        <taxon>Pseudomonadati</taxon>
        <taxon>Pseudomonadota</taxon>
        <taxon>Alphaproteobacteria</taxon>
        <taxon>Hyphomicrobiales</taxon>
        <taxon>Pleomorphomonadaceae</taxon>
        <taxon>Pleomorphomonas</taxon>
        <taxon>environmental samples</taxon>
    </lineage>
</organism>
<evidence type="ECO:0000313" key="1">
    <source>
        <dbReference type="EMBL" id="SCM75076.1"/>
    </source>
</evidence>
<proteinExistence type="predicted"/>